<dbReference type="OMA" id="NFDIAIC"/>
<evidence type="ECO:0000313" key="1">
    <source>
        <dbReference type="EMBL" id="KAH7388365.1"/>
    </source>
</evidence>
<accession>A0A8T2T417</accession>
<dbReference type="GO" id="GO:0003723">
    <property type="term" value="F:RNA binding"/>
    <property type="evidence" value="ECO:0007669"/>
    <property type="project" value="InterPro"/>
</dbReference>
<organism evidence="1 2">
    <name type="scientific">Ceratopteris richardii</name>
    <name type="common">Triangle waterfern</name>
    <dbReference type="NCBI Taxonomy" id="49495"/>
    <lineage>
        <taxon>Eukaryota</taxon>
        <taxon>Viridiplantae</taxon>
        <taxon>Streptophyta</taxon>
        <taxon>Embryophyta</taxon>
        <taxon>Tracheophyta</taxon>
        <taxon>Polypodiopsida</taxon>
        <taxon>Polypodiidae</taxon>
        <taxon>Polypodiales</taxon>
        <taxon>Pteridineae</taxon>
        <taxon>Pteridaceae</taxon>
        <taxon>Parkerioideae</taxon>
        <taxon>Ceratopteris</taxon>
    </lineage>
</organism>
<dbReference type="Proteomes" id="UP000825935">
    <property type="component" value="Chromosome 16"/>
</dbReference>
<dbReference type="SUPFAM" id="SSF48452">
    <property type="entry name" value="TPR-like"/>
    <property type="match status" value="1"/>
</dbReference>
<protein>
    <recommendedName>
        <fullName evidence="3">Pentatricopeptide repeat-containing protein</fullName>
    </recommendedName>
</protein>
<dbReference type="GO" id="GO:0009451">
    <property type="term" value="P:RNA modification"/>
    <property type="evidence" value="ECO:0007669"/>
    <property type="project" value="InterPro"/>
</dbReference>
<dbReference type="InterPro" id="IPR046960">
    <property type="entry name" value="PPR_At4g14850-like_plant"/>
</dbReference>
<dbReference type="EMBL" id="CM035421">
    <property type="protein sequence ID" value="KAH7388365.1"/>
    <property type="molecule type" value="Genomic_DNA"/>
</dbReference>
<evidence type="ECO:0008006" key="3">
    <source>
        <dbReference type="Google" id="ProtNLM"/>
    </source>
</evidence>
<evidence type="ECO:0000313" key="2">
    <source>
        <dbReference type="Proteomes" id="UP000825935"/>
    </source>
</evidence>
<reference evidence="1" key="1">
    <citation type="submission" date="2021-08" db="EMBL/GenBank/DDBJ databases">
        <title>WGS assembly of Ceratopteris richardii.</title>
        <authorList>
            <person name="Marchant D.B."/>
            <person name="Chen G."/>
            <person name="Jenkins J."/>
            <person name="Shu S."/>
            <person name="Leebens-Mack J."/>
            <person name="Grimwood J."/>
            <person name="Schmutz J."/>
            <person name="Soltis P."/>
            <person name="Soltis D."/>
            <person name="Chen Z.-H."/>
        </authorList>
    </citation>
    <scope>NUCLEOTIDE SEQUENCE</scope>
    <source>
        <strain evidence="1">Whitten #5841</strain>
        <tissue evidence="1">Leaf</tissue>
    </source>
</reference>
<sequence>MHSVYHITPTLEHHVCMVDLFSRTGNFDIAICIIEQAPDTDSPLLWSALLGACQTWMNAELGKWVFECALQLDDNFGAAYNSMSNIYAALGMYNAG</sequence>
<dbReference type="InterPro" id="IPR011990">
    <property type="entry name" value="TPR-like_helical_dom_sf"/>
</dbReference>
<name>A0A8T2T417_CERRI</name>
<dbReference type="OrthoDB" id="185373at2759"/>
<dbReference type="AlphaFoldDB" id="A0A8T2T417"/>
<gene>
    <name evidence="1" type="ORF">KP509_16G072200</name>
</gene>
<dbReference type="PANTHER" id="PTHR47926">
    <property type="entry name" value="PENTATRICOPEPTIDE REPEAT-CONTAINING PROTEIN"/>
    <property type="match status" value="1"/>
</dbReference>
<comment type="caution">
    <text evidence="1">The sequence shown here is derived from an EMBL/GenBank/DDBJ whole genome shotgun (WGS) entry which is preliminary data.</text>
</comment>
<proteinExistence type="predicted"/>
<keyword evidence="2" id="KW-1185">Reference proteome</keyword>